<dbReference type="InterPro" id="IPR000225">
    <property type="entry name" value="Armadillo"/>
</dbReference>
<proteinExistence type="inferred from homology"/>
<reference evidence="7" key="1">
    <citation type="submission" date="2022-08" db="EMBL/GenBank/DDBJ databases">
        <title>Novel sulfate-reducing endosymbionts in the free-living metamonad Anaeramoeba.</title>
        <authorList>
            <person name="Jerlstrom-Hultqvist J."/>
            <person name="Cepicka I."/>
            <person name="Gallot-Lavallee L."/>
            <person name="Salas-Leiva D."/>
            <person name="Curtis B.A."/>
            <person name="Zahonova K."/>
            <person name="Pipaliya S."/>
            <person name="Dacks J."/>
            <person name="Roger A.J."/>
        </authorList>
    </citation>
    <scope>NUCLEOTIDE SEQUENCE</scope>
    <source>
        <strain evidence="7">Schooner1</strain>
    </source>
</reference>
<evidence type="ECO:0000313" key="8">
    <source>
        <dbReference type="Proteomes" id="UP001150062"/>
    </source>
</evidence>
<dbReference type="PIRSF" id="PIRSF005673">
    <property type="entry name" value="Importin_alpha"/>
    <property type="match status" value="1"/>
</dbReference>
<evidence type="ECO:0000256" key="4">
    <source>
        <dbReference type="ARBA" id="ARBA00022927"/>
    </source>
</evidence>
<keyword evidence="3" id="KW-0677">Repeat</keyword>
<keyword evidence="8" id="KW-1185">Reference proteome</keyword>
<keyword evidence="4 5" id="KW-0653">Protein transport</keyword>
<protein>
    <recommendedName>
        <fullName evidence="5">Importin subunit alpha</fullName>
    </recommendedName>
</protein>
<evidence type="ECO:0000256" key="3">
    <source>
        <dbReference type="ARBA" id="ARBA00022737"/>
    </source>
</evidence>
<evidence type="ECO:0000256" key="5">
    <source>
        <dbReference type="PIRNR" id="PIRNR005673"/>
    </source>
</evidence>
<accession>A0ABQ8Z7F6</accession>
<sequence>MSSDKPLSTANLKKSIEEIDSEDSEATEETEKPRIPTIEELPDLIKHIKSNDSKIILQSTRQIRHMVSIENNPPLQQVIESDIVPTFVQFLKNYDKPILQFESAWIISNICSGDRAQCEYIVKLNVIPIFHELIKVSKDKNILTQSIWAIGNIAGESDVYRDLILNEDSFIQNVLKMIKSFPNTFEMYQHTCWALANLCRGKPKPPYSKVKCTIPFFCGCVKSENEALIIDACWGLSYLADGICENIYDIKDKNLLSTLVGFLPKKKSNQPINEQILTPSLRILGTIATGDYEETQLVLETGILEKLEPLLRHQKQHIKRETLWLISNLTAGKPDQIQKVIDSGIITTVVEIMNKYTQIIRKECCWVISNGIFEGTDEQIAYFAKQGCIVELIKMLEGNFNGGRIIYICLETIQRMIDITISQVEKIEADENPYISIIKNVGGVEIFERYKDFDQSNIRQKAKEILKIFDTETTKDIDKK</sequence>
<gene>
    <name evidence="7" type="ORF">M0813_13955</name>
</gene>
<feature type="compositionally biased region" description="Acidic residues" evidence="6">
    <location>
        <begin position="18"/>
        <end position="28"/>
    </location>
</feature>
<dbReference type="InterPro" id="IPR024931">
    <property type="entry name" value="Importin_alpha"/>
</dbReference>
<comment type="caution">
    <text evidence="7">The sequence shown here is derived from an EMBL/GenBank/DDBJ whole genome shotgun (WGS) entry which is preliminary data.</text>
</comment>
<dbReference type="SUPFAM" id="SSF48371">
    <property type="entry name" value="ARM repeat"/>
    <property type="match status" value="1"/>
</dbReference>
<dbReference type="PANTHER" id="PTHR23316">
    <property type="entry name" value="IMPORTIN ALPHA"/>
    <property type="match status" value="1"/>
</dbReference>
<evidence type="ECO:0000256" key="1">
    <source>
        <dbReference type="ARBA" id="ARBA00010394"/>
    </source>
</evidence>
<feature type="compositionally biased region" description="Polar residues" evidence="6">
    <location>
        <begin position="1"/>
        <end position="12"/>
    </location>
</feature>
<feature type="region of interest" description="Disordered" evidence="6">
    <location>
        <begin position="1"/>
        <end position="34"/>
    </location>
</feature>
<dbReference type="InterPro" id="IPR016024">
    <property type="entry name" value="ARM-type_fold"/>
</dbReference>
<dbReference type="SMART" id="SM00185">
    <property type="entry name" value="ARM"/>
    <property type="match status" value="8"/>
</dbReference>
<dbReference type="EMBL" id="JAOAOG010000040">
    <property type="protein sequence ID" value="KAJ6252744.1"/>
    <property type="molecule type" value="Genomic_DNA"/>
</dbReference>
<dbReference type="Gene3D" id="1.25.10.10">
    <property type="entry name" value="Leucine-rich Repeat Variant"/>
    <property type="match status" value="1"/>
</dbReference>
<dbReference type="Pfam" id="PF00514">
    <property type="entry name" value="Arm"/>
    <property type="match status" value="3"/>
</dbReference>
<evidence type="ECO:0000256" key="2">
    <source>
        <dbReference type="ARBA" id="ARBA00022448"/>
    </source>
</evidence>
<evidence type="ECO:0000256" key="6">
    <source>
        <dbReference type="SAM" id="MobiDB-lite"/>
    </source>
</evidence>
<organism evidence="7 8">
    <name type="scientific">Anaeramoeba flamelloides</name>
    <dbReference type="NCBI Taxonomy" id="1746091"/>
    <lineage>
        <taxon>Eukaryota</taxon>
        <taxon>Metamonada</taxon>
        <taxon>Anaeramoebidae</taxon>
        <taxon>Anaeramoeba</taxon>
    </lineage>
</organism>
<name>A0ABQ8Z7F6_9EUKA</name>
<dbReference type="Proteomes" id="UP001150062">
    <property type="component" value="Unassembled WGS sequence"/>
</dbReference>
<keyword evidence="2 5" id="KW-0813">Transport</keyword>
<comment type="similarity">
    <text evidence="1 5">Belongs to the importin alpha family.</text>
</comment>
<evidence type="ECO:0000313" key="7">
    <source>
        <dbReference type="EMBL" id="KAJ6252744.1"/>
    </source>
</evidence>
<dbReference type="InterPro" id="IPR011989">
    <property type="entry name" value="ARM-like"/>
</dbReference>